<dbReference type="PANTHER" id="PTHR19211:SF134">
    <property type="entry name" value="ABC TRANSPORTER DOMAIN-CONTAINING PROTEIN"/>
    <property type="match status" value="1"/>
</dbReference>
<dbReference type="Proteomes" id="UP000001357">
    <property type="component" value="Unassembled WGS sequence"/>
</dbReference>
<evidence type="ECO:0000256" key="2">
    <source>
        <dbReference type="ARBA" id="ARBA00022741"/>
    </source>
</evidence>
<dbReference type="InterPro" id="IPR032781">
    <property type="entry name" value="ABC_tran_Xtn"/>
</dbReference>
<dbReference type="InParanoid" id="A9VDP3"/>
<dbReference type="eggNOG" id="KOG0062">
    <property type="taxonomic scope" value="Eukaryota"/>
</dbReference>
<dbReference type="InterPro" id="IPR027417">
    <property type="entry name" value="P-loop_NTPase"/>
</dbReference>
<evidence type="ECO:0000256" key="1">
    <source>
        <dbReference type="ARBA" id="ARBA00022737"/>
    </source>
</evidence>
<reference evidence="6 7" key="1">
    <citation type="journal article" date="2008" name="Nature">
        <title>The genome of the choanoflagellate Monosiga brevicollis and the origin of metazoans.</title>
        <authorList>
            <consortium name="JGI Sequencing"/>
            <person name="King N."/>
            <person name="Westbrook M.J."/>
            <person name="Young S.L."/>
            <person name="Kuo A."/>
            <person name="Abedin M."/>
            <person name="Chapman J."/>
            <person name="Fairclough S."/>
            <person name="Hellsten U."/>
            <person name="Isogai Y."/>
            <person name="Letunic I."/>
            <person name="Marr M."/>
            <person name="Pincus D."/>
            <person name="Putnam N."/>
            <person name="Rokas A."/>
            <person name="Wright K.J."/>
            <person name="Zuzow R."/>
            <person name="Dirks W."/>
            <person name="Good M."/>
            <person name="Goodstein D."/>
            <person name="Lemons D."/>
            <person name="Li W."/>
            <person name="Lyons J.B."/>
            <person name="Morris A."/>
            <person name="Nichols S."/>
            <person name="Richter D.J."/>
            <person name="Salamov A."/>
            <person name="Bork P."/>
            <person name="Lim W.A."/>
            <person name="Manning G."/>
            <person name="Miller W.T."/>
            <person name="McGinnis W."/>
            <person name="Shapiro H."/>
            <person name="Tjian R."/>
            <person name="Grigoriev I.V."/>
            <person name="Rokhsar D."/>
        </authorList>
    </citation>
    <scope>NUCLEOTIDE SEQUENCE [LARGE SCALE GENOMIC DNA]</scope>
    <source>
        <strain evidence="7">MX1 / ATCC 50154</strain>
    </source>
</reference>
<dbReference type="FunFam" id="3.40.50.300:FF:001197">
    <property type="entry name" value="Putative ATP-binding cassette family ATPase"/>
    <property type="match status" value="1"/>
</dbReference>
<dbReference type="CDD" id="cd03221">
    <property type="entry name" value="ABCF_EF-3"/>
    <property type="match status" value="2"/>
</dbReference>
<dbReference type="AlphaFoldDB" id="A9VDP3"/>
<keyword evidence="1" id="KW-0677">Repeat</keyword>
<evidence type="ECO:0000256" key="4">
    <source>
        <dbReference type="SAM" id="Coils"/>
    </source>
</evidence>
<keyword evidence="7" id="KW-1185">Reference proteome</keyword>
<dbReference type="SUPFAM" id="SSF52540">
    <property type="entry name" value="P-loop containing nucleoside triphosphate hydrolases"/>
    <property type="match status" value="2"/>
</dbReference>
<dbReference type="GO" id="GO:0016887">
    <property type="term" value="F:ATP hydrolysis activity"/>
    <property type="evidence" value="ECO:0007669"/>
    <property type="project" value="InterPro"/>
</dbReference>
<evidence type="ECO:0000259" key="5">
    <source>
        <dbReference type="PROSITE" id="PS50893"/>
    </source>
</evidence>
<dbReference type="GeneID" id="5896102"/>
<dbReference type="FunFam" id="3.40.50.300:FF:002699">
    <property type="entry name" value="ATP-binding cassette protein putative"/>
    <property type="match status" value="1"/>
</dbReference>
<dbReference type="KEGG" id="mbr:MONBRDRAFT_35339"/>
<dbReference type="Pfam" id="PF00005">
    <property type="entry name" value="ABC_tran"/>
    <property type="match status" value="2"/>
</dbReference>
<dbReference type="GO" id="GO:0005524">
    <property type="term" value="F:ATP binding"/>
    <property type="evidence" value="ECO:0000318"/>
    <property type="project" value="GO_Central"/>
</dbReference>
<feature type="coiled-coil region" evidence="4">
    <location>
        <begin position="196"/>
        <end position="226"/>
    </location>
</feature>
<feature type="domain" description="ABC transporter" evidence="5">
    <location>
        <begin position="119"/>
        <end position="371"/>
    </location>
</feature>
<keyword evidence="4" id="KW-0175">Coiled coil</keyword>
<keyword evidence="3" id="KW-0067">ATP-binding</keyword>
<dbReference type="Pfam" id="PF12848">
    <property type="entry name" value="ABC_tran_Xtn"/>
    <property type="match status" value="1"/>
</dbReference>
<protein>
    <recommendedName>
        <fullName evidence="5">ABC transporter domain-containing protein</fullName>
    </recommendedName>
</protein>
<keyword evidence="2" id="KW-0547">Nucleotide-binding</keyword>
<dbReference type="EMBL" id="CH991589">
    <property type="protein sequence ID" value="EDQ84337.1"/>
    <property type="molecule type" value="Genomic_DNA"/>
</dbReference>
<dbReference type="Gene3D" id="3.40.50.300">
    <property type="entry name" value="P-loop containing nucleotide triphosphate hydrolases"/>
    <property type="match status" value="2"/>
</dbReference>
<dbReference type="RefSeq" id="XP_001750833.1">
    <property type="nucleotide sequence ID" value="XM_001750781.1"/>
</dbReference>
<feature type="domain" description="ABC transporter" evidence="5">
    <location>
        <begin position="447"/>
        <end position="669"/>
    </location>
</feature>
<evidence type="ECO:0000313" key="6">
    <source>
        <dbReference type="EMBL" id="EDQ84337.1"/>
    </source>
</evidence>
<dbReference type="PANTHER" id="PTHR19211">
    <property type="entry name" value="ATP-BINDING TRANSPORT PROTEIN-RELATED"/>
    <property type="match status" value="1"/>
</dbReference>
<dbReference type="InterPro" id="IPR050611">
    <property type="entry name" value="ABCF"/>
</dbReference>
<dbReference type="OMA" id="YLDQHTK"/>
<dbReference type="SMART" id="SM00382">
    <property type="entry name" value="AAA"/>
    <property type="match status" value="2"/>
</dbReference>
<sequence>MVPALCNKLFQRARTMAGVLSAPVVMSQTSASIITEEEDASVVAKLGRALYANSKEGLAPDVVVKQTAARRKLEAKRQRELAAMRNWRDDADEESARKALEVYLKAISTQPRFTGDIVINDVNVKKPSTTINLLEGGQLRLIQGRRYGLIGRNGIGKSTLLRAIASYELSAFPKTLKVVHVAQHVKSSDEPVIKYVIQADLELQSLQQEEQELRAKLEQAESSGEDGQVLQNRIQQIYDRLNEMESFSAEGRAAEILKGLQFTADMMQQPVSSLSGGWRQRAGLAAALFVAPDLLALDEPTNHLDFTSVLWLQDYLKKYPKTIIIVSHDRMFLNEVVTDVVLFANKKLSYYKGDYDSFVKVRQEQYLAAKRAYEAQQMQRQHMQEYIDKFYNDKRSSAQAARVKQAMSKKKALEKMEELQDPDADVDEDSLKLRFPEPSLVKKNQLIQAQEISFGLAFNDDGKLPPCSYDENRLIVQDVSCAIEKDSRIAILGVNGAGKSTLLGLLLEELDPSKGTVSVLGGMRVALFAQHHVQQLRLEISPIEHLREEFPGMSVQECRNYLGSFGIRGETATTQIGFLSGGQRSRVSLATLTQRQPHLIVLDEPTNHLDMETIDVLIEAIAVFPGAVVVVSHDQYFLTRVGREFWSLSKGHLNVFQELSDAKKACYKL</sequence>
<dbReference type="InterPro" id="IPR017871">
    <property type="entry name" value="ABC_transporter-like_CS"/>
</dbReference>
<dbReference type="InterPro" id="IPR003593">
    <property type="entry name" value="AAA+_ATPase"/>
</dbReference>
<name>A9VDP3_MONBE</name>
<evidence type="ECO:0000313" key="7">
    <source>
        <dbReference type="Proteomes" id="UP000001357"/>
    </source>
</evidence>
<organism evidence="6 7">
    <name type="scientific">Monosiga brevicollis</name>
    <name type="common">Choanoflagellate</name>
    <dbReference type="NCBI Taxonomy" id="81824"/>
    <lineage>
        <taxon>Eukaryota</taxon>
        <taxon>Choanoflagellata</taxon>
        <taxon>Craspedida</taxon>
        <taxon>Salpingoecidae</taxon>
        <taxon>Monosiga</taxon>
    </lineage>
</organism>
<evidence type="ECO:0000256" key="3">
    <source>
        <dbReference type="ARBA" id="ARBA00022840"/>
    </source>
</evidence>
<dbReference type="InterPro" id="IPR003439">
    <property type="entry name" value="ABC_transporter-like_ATP-bd"/>
</dbReference>
<dbReference type="PROSITE" id="PS00211">
    <property type="entry name" value="ABC_TRANSPORTER_1"/>
    <property type="match status" value="2"/>
</dbReference>
<gene>
    <name evidence="6" type="ORF">MONBRDRAFT_35339</name>
</gene>
<dbReference type="STRING" id="81824.A9VDP3"/>
<dbReference type="PROSITE" id="PS50893">
    <property type="entry name" value="ABC_TRANSPORTER_2"/>
    <property type="match status" value="2"/>
</dbReference>
<proteinExistence type="predicted"/>
<accession>A9VDP3</accession>